<dbReference type="Gene3D" id="3.30.1360.10">
    <property type="entry name" value="RNA polymerase, RBP11-like subunit"/>
    <property type="match status" value="1"/>
</dbReference>
<feature type="domain" description="DNA-directed RNA polymerase RBP11-like dimerisation" evidence="3">
    <location>
        <begin position="12"/>
        <end position="80"/>
    </location>
</feature>
<dbReference type="InterPro" id="IPR036603">
    <property type="entry name" value="RBP11-like"/>
</dbReference>
<dbReference type="AlphaFoldDB" id="X1I626"/>
<dbReference type="SUPFAM" id="SSF55257">
    <property type="entry name" value="RBP11-like subunits of RNA polymerase"/>
    <property type="match status" value="1"/>
</dbReference>
<dbReference type="InterPro" id="IPR022905">
    <property type="entry name" value="Rpo11-like"/>
</dbReference>
<evidence type="ECO:0000313" key="4">
    <source>
        <dbReference type="EMBL" id="GAH77157.1"/>
    </source>
</evidence>
<accession>X1I626</accession>
<keyword evidence="1" id="KW-0240">DNA-directed RNA polymerase</keyword>
<reference evidence="4" key="1">
    <citation type="journal article" date="2014" name="Front. Microbiol.">
        <title>High frequency of phylogenetically diverse reductive dehalogenase-homologous genes in deep subseafloor sedimentary metagenomes.</title>
        <authorList>
            <person name="Kawai M."/>
            <person name="Futagami T."/>
            <person name="Toyoda A."/>
            <person name="Takaki Y."/>
            <person name="Nishi S."/>
            <person name="Hori S."/>
            <person name="Arai W."/>
            <person name="Tsubouchi T."/>
            <person name="Morono Y."/>
            <person name="Uchiyama I."/>
            <person name="Ito T."/>
            <person name="Fujiyama A."/>
            <person name="Inagaki F."/>
            <person name="Takami H."/>
        </authorList>
    </citation>
    <scope>NUCLEOTIDE SEQUENCE</scope>
    <source>
        <strain evidence="4">Expedition CK06-06</strain>
    </source>
</reference>
<keyword evidence="2" id="KW-0804">Transcription</keyword>
<evidence type="ECO:0000256" key="2">
    <source>
        <dbReference type="ARBA" id="ARBA00023163"/>
    </source>
</evidence>
<sequence>MEIKVLKESKEEIEIKFDNVTIAEILRVYLNKDPRVKFVAWRRGHPTENPQLLVKTKGKTAKRAVDSAISAITKDLDKVLTDFKKMK</sequence>
<evidence type="ECO:0000259" key="3">
    <source>
        <dbReference type="Pfam" id="PF13656"/>
    </source>
</evidence>
<comment type="caution">
    <text evidence="4">The sequence shown here is derived from an EMBL/GenBank/DDBJ whole genome shotgun (WGS) entry which is preliminary data.</text>
</comment>
<dbReference type="GO" id="GO:0000428">
    <property type="term" value="C:DNA-directed RNA polymerase complex"/>
    <property type="evidence" value="ECO:0007669"/>
    <property type="project" value="UniProtKB-KW"/>
</dbReference>
<dbReference type="GO" id="GO:0003899">
    <property type="term" value="F:DNA-directed RNA polymerase activity"/>
    <property type="evidence" value="ECO:0007669"/>
    <property type="project" value="InterPro"/>
</dbReference>
<dbReference type="HAMAP" id="MF_00261">
    <property type="entry name" value="RNApol_arch_Rpo11"/>
    <property type="match status" value="1"/>
</dbReference>
<organism evidence="4">
    <name type="scientific">marine sediment metagenome</name>
    <dbReference type="NCBI Taxonomy" id="412755"/>
    <lineage>
        <taxon>unclassified sequences</taxon>
        <taxon>metagenomes</taxon>
        <taxon>ecological metagenomes</taxon>
    </lineage>
</organism>
<dbReference type="GO" id="GO:0006351">
    <property type="term" value="P:DNA-templated transcription"/>
    <property type="evidence" value="ECO:0007669"/>
    <property type="project" value="InterPro"/>
</dbReference>
<name>X1I626_9ZZZZ</name>
<dbReference type="GO" id="GO:0046983">
    <property type="term" value="F:protein dimerization activity"/>
    <property type="evidence" value="ECO:0007669"/>
    <property type="project" value="InterPro"/>
</dbReference>
<evidence type="ECO:0000256" key="1">
    <source>
        <dbReference type="ARBA" id="ARBA00022478"/>
    </source>
</evidence>
<dbReference type="Pfam" id="PF13656">
    <property type="entry name" value="RNA_pol_L_2"/>
    <property type="match status" value="1"/>
</dbReference>
<gene>
    <name evidence="4" type="ORF">S03H2_64179</name>
</gene>
<dbReference type="InterPro" id="IPR009025">
    <property type="entry name" value="RBP11-like_dimer"/>
</dbReference>
<dbReference type="EMBL" id="BARU01041664">
    <property type="protein sequence ID" value="GAH77157.1"/>
    <property type="molecule type" value="Genomic_DNA"/>
</dbReference>
<proteinExistence type="inferred from homology"/>
<protein>
    <recommendedName>
        <fullName evidence="3">DNA-directed RNA polymerase RBP11-like dimerisation domain-containing protein</fullName>
    </recommendedName>
</protein>